<name>A0A1I5YSB0_HYMAR</name>
<keyword evidence="2" id="KW-1185">Reference proteome</keyword>
<evidence type="ECO:0000313" key="1">
    <source>
        <dbReference type="EMBL" id="SFQ47133.1"/>
    </source>
</evidence>
<dbReference type="Proteomes" id="UP000199029">
    <property type="component" value="Unassembled WGS sequence"/>
</dbReference>
<organism evidence="1 2">
    <name type="scientific">Hymenobacter arizonensis</name>
    <name type="common">Siccationidurans arizonensis</name>
    <dbReference type="NCBI Taxonomy" id="1227077"/>
    <lineage>
        <taxon>Bacteria</taxon>
        <taxon>Pseudomonadati</taxon>
        <taxon>Bacteroidota</taxon>
        <taxon>Cytophagia</taxon>
        <taxon>Cytophagales</taxon>
        <taxon>Hymenobacteraceae</taxon>
        <taxon>Hymenobacter</taxon>
    </lineage>
</organism>
<dbReference type="AlphaFoldDB" id="A0A1I5YSB0"/>
<dbReference type="RefSeq" id="WP_092673202.1">
    <property type="nucleotide sequence ID" value="NZ_FOXS01000003.1"/>
</dbReference>
<dbReference type="STRING" id="1227077.SAMN04515668_2408"/>
<accession>A0A1I5YSB0</accession>
<reference evidence="2" key="1">
    <citation type="submission" date="2016-10" db="EMBL/GenBank/DDBJ databases">
        <authorList>
            <person name="Varghese N."/>
            <person name="Submissions S."/>
        </authorList>
    </citation>
    <scope>NUCLEOTIDE SEQUENCE [LARGE SCALE GENOMIC DNA]</scope>
    <source>
        <strain evidence="2">OR362-8,ATCC BAA-1266,JCM 13504</strain>
    </source>
</reference>
<dbReference type="EMBL" id="FOXS01000003">
    <property type="protein sequence ID" value="SFQ47133.1"/>
    <property type="molecule type" value="Genomic_DNA"/>
</dbReference>
<protein>
    <submittedName>
        <fullName evidence="1">Uncharacterized protein</fullName>
    </submittedName>
</protein>
<proteinExistence type="predicted"/>
<evidence type="ECO:0000313" key="2">
    <source>
        <dbReference type="Proteomes" id="UP000199029"/>
    </source>
</evidence>
<gene>
    <name evidence="1" type="ORF">SAMN04515668_2408</name>
</gene>
<dbReference type="OrthoDB" id="361945at2"/>
<sequence length="211" mass="23761">MISTQEYSALPDAASLQRLSKALAVLDAINSQDVEYRYYTYNAAWGEGEEVLEMSDGEGDQMLILFRPEGCVINGYLDGYDQPDKAKVTRGLPEVFDDFIFGEPVNSIGTTFCLWYTPEHGWQTGVVENEDDGSEELLYMLDGNPETYAEWADEYYGDETERSPSEVEAVAKIYRGETLTKATVLGIVDELEDWAQLEEDLQGIGYPYDFS</sequence>